<reference evidence="2" key="1">
    <citation type="submission" date="2015-11" db="EMBL/GenBank/DDBJ databases">
        <title>De novo transcriptome assembly of four potential Pierce s Disease insect vectors from Arizona vineyards.</title>
        <authorList>
            <person name="Tassone E.E."/>
        </authorList>
    </citation>
    <scope>NUCLEOTIDE SEQUENCE</scope>
</reference>
<name>A0A1B6GTC8_9HEMI</name>
<feature type="compositionally biased region" description="Low complexity" evidence="1">
    <location>
        <begin position="261"/>
        <end position="271"/>
    </location>
</feature>
<accession>A0A1B6GTC8</accession>
<evidence type="ECO:0000256" key="1">
    <source>
        <dbReference type="SAM" id="MobiDB-lite"/>
    </source>
</evidence>
<feature type="non-terminal residue" evidence="2">
    <location>
        <position position="1"/>
    </location>
</feature>
<dbReference type="EMBL" id="GECZ01004069">
    <property type="protein sequence ID" value="JAS65700.1"/>
    <property type="molecule type" value="Transcribed_RNA"/>
</dbReference>
<feature type="region of interest" description="Disordered" evidence="1">
    <location>
        <begin position="229"/>
        <end position="271"/>
    </location>
</feature>
<evidence type="ECO:0000313" key="2">
    <source>
        <dbReference type="EMBL" id="JAS65700.1"/>
    </source>
</evidence>
<protein>
    <submittedName>
        <fullName evidence="2">Uncharacterized protein</fullName>
    </submittedName>
</protein>
<organism evidence="2">
    <name type="scientific">Cuerna arida</name>
    <dbReference type="NCBI Taxonomy" id="1464854"/>
    <lineage>
        <taxon>Eukaryota</taxon>
        <taxon>Metazoa</taxon>
        <taxon>Ecdysozoa</taxon>
        <taxon>Arthropoda</taxon>
        <taxon>Hexapoda</taxon>
        <taxon>Insecta</taxon>
        <taxon>Pterygota</taxon>
        <taxon>Neoptera</taxon>
        <taxon>Paraneoptera</taxon>
        <taxon>Hemiptera</taxon>
        <taxon>Auchenorrhyncha</taxon>
        <taxon>Membracoidea</taxon>
        <taxon>Cicadellidae</taxon>
        <taxon>Cicadellinae</taxon>
        <taxon>Proconiini</taxon>
        <taxon>Cuerna</taxon>
    </lineage>
</organism>
<feature type="compositionally biased region" description="Polar residues" evidence="1">
    <location>
        <begin position="229"/>
        <end position="252"/>
    </location>
</feature>
<dbReference type="AlphaFoldDB" id="A0A1B6GTC8"/>
<feature type="non-terminal residue" evidence="2">
    <location>
        <position position="340"/>
    </location>
</feature>
<sequence length="340" mass="38784">FNQDTSCSYSQNACYKMSNERRTQLTRQFNPNQTSVKNTFSAFHANSSSDVSQSGQHNNGFLNNEVNYFSSIPNTSNISIRGSRHDLECYSENSILRPSVGEFNPLRHEHHNILSKEQQYQGISNLKIPVTCPTKLSNKNNDYLENLLEKQDINTTQVTNKQVFSDVSFEQKAVTKHLKQVNKNQIRMHRDRCETRFIIREESEILNEKESCEVKRFISEKSSVPSITSNASFYSSDNENNNSPDIENSLPDSENDILDDVSSVNKNENSNNYENNLSVGINNNNESENTNACFLDPILSDDFIFKSSTVTKTNILKPVFLNMETFEELPLNSTSRAEKP</sequence>
<proteinExistence type="predicted"/>
<gene>
    <name evidence="2" type="ORF">g.105</name>
</gene>